<dbReference type="AlphaFoldDB" id="A0A550AC73"/>
<reference evidence="1" key="1">
    <citation type="submission" date="2019-10" db="EMBL/GenBank/DDBJ databases">
        <title>Shewanella sp. YLB-07 whole genome sequence.</title>
        <authorList>
            <person name="Yu L."/>
        </authorList>
    </citation>
    <scope>NUCLEOTIDE SEQUENCE [LARGE SCALE GENOMIC DNA]</scope>
    <source>
        <strain evidence="1">YLB-08</strain>
    </source>
</reference>
<dbReference type="OrthoDB" id="9972567at2"/>
<name>A0A550AC73_9GAMM</name>
<proteinExistence type="predicted"/>
<protein>
    <submittedName>
        <fullName evidence="1">Uncharacterized protein</fullName>
    </submittedName>
</protein>
<sequence length="66" mass="7662">MDQKNSNQRFVKEKLVLAILIVKLLKAIGEFLPVAIDLFNMAFNYFKLRVCFVLCRLNLLGFISLK</sequence>
<dbReference type="EMBL" id="CP045503">
    <property type="protein sequence ID" value="QPG56557.1"/>
    <property type="molecule type" value="Genomic_DNA"/>
</dbReference>
<evidence type="ECO:0000313" key="1">
    <source>
        <dbReference type="EMBL" id="QPG56557.1"/>
    </source>
</evidence>
<accession>A0A550AC73</accession>
<organism evidence="1">
    <name type="scientific">Shewanella eurypsychrophilus</name>
    <dbReference type="NCBI Taxonomy" id="2593656"/>
    <lineage>
        <taxon>Bacteria</taxon>
        <taxon>Pseudomonadati</taxon>
        <taxon>Pseudomonadota</taxon>
        <taxon>Gammaproteobacteria</taxon>
        <taxon>Alteromonadales</taxon>
        <taxon>Shewanellaceae</taxon>
        <taxon>Shewanella</taxon>
    </lineage>
</organism>
<gene>
    <name evidence="1" type="ORF">FM038_003305</name>
</gene>